<protein>
    <recommendedName>
        <fullName evidence="2">adenosylhomocysteine nucleosidase</fullName>
        <ecNumber evidence="2">3.2.2.9</ecNumber>
    </recommendedName>
</protein>
<dbReference type="SUPFAM" id="SSF53167">
    <property type="entry name" value="Purine and uridine phosphorylases"/>
    <property type="match status" value="1"/>
</dbReference>
<evidence type="ECO:0000256" key="5">
    <source>
        <dbReference type="ARBA" id="ARBA00023167"/>
    </source>
</evidence>
<dbReference type="Proteomes" id="UP001299068">
    <property type="component" value="Unassembled WGS sequence"/>
</dbReference>
<dbReference type="EC" id="3.2.2.9" evidence="2"/>
<dbReference type="GO" id="GO:0008782">
    <property type="term" value="F:adenosylhomocysteine nucleosidase activity"/>
    <property type="evidence" value="ECO:0007669"/>
    <property type="project" value="UniProtKB-EC"/>
</dbReference>
<dbReference type="RefSeq" id="WP_221862288.1">
    <property type="nucleotide sequence ID" value="NZ_JAIKTU010000017.1"/>
</dbReference>
<sequence length="231" mass="25371">MVIGIISAMSEELEILLKDMEVTEKNVKANMTFHKGKLWNKDVVAVVSGIGKVNAAICTQILISEYNIGTVINVGVAGGIGMDIYPGDVVIAENLVQYDMDTTVFGDKHGQIPRLDTFDFKCDENLVSVCKEACDEIEGFNTFSGRIVSGDQFVASVDKIKWLEKEFDAKAVEMEGASIAHVCYLNHIPFVVIRSISDNANNGAHMDYEKFTPIGVRNSTTILKGMINKLK</sequence>
<proteinExistence type="predicted"/>
<keyword evidence="3" id="KW-0028">Amino-acid biosynthesis</keyword>
<evidence type="ECO:0000256" key="1">
    <source>
        <dbReference type="ARBA" id="ARBA00004945"/>
    </source>
</evidence>
<feature type="domain" description="Nucleoside phosphorylase" evidence="6">
    <location>
        <begin position="3"/>
        <end position="227"/>
    </location>
</feature>
<comment type="pathway">
    <text evidence="1">Amino-acid biosynthesis; L-methionine biosynthesis via salvage pathway; S-methyl-5-thio-alpha-D-ribose 1-phosphate from S-methyl-5'-thioadenosine (hydrolase route): step 1/2.</text>
</comment>
<dbReference type="NCBIfam" id="TIGR01704">
    <property type="entry name" value="MTA_SAH-Nsdase"/>
    <property type="match status" value="1"/>
</dbReference>
<evidence type="ECO:0000256" key="3">
    <source>
        <dbReference type="ARBA" id="ARBA00022605"/>
    </source>
</evidence>
<accession>A0ABS7L2V0</accession>
<evidence type="ECO:0000259" key="6">
    <source>
        <dbReference type="Pfam" id="PF01048"/>
    </source>
</evidence>
<keyword evidence="5" id="KW-0486">Methionine biosynthesis</keyword>
<dbReference type="CDD" id="cd09008">
    <property type="entry name" value="MTAN"/>
    <property type="match status" value="1"/>
</dbReference>
<reference evidence="7 8" key="1">
    <citation type="journal article" date="2021" name="Cell Host Microbe">
        <title>in vivo commensal control of Clostridioides difficile virulence.</title>
        <authorList>
            <person name="Girinathan B.P."/>
            <person name="Dibenedetto N."/>
            <person name="Worley J.N."/>
            <person name="Peltier J."/>
            <person name="Arrieta-Ortiz M.L."/>
            <person name="Rupa Christinal Immanuel S."/>
            <person name="Lavin R."/>
            <person name="Delaney M.L."/>
            <person name="Cummins C."/>
            <person name="Hoffmann M."/>
            <person name="Luo Y."/>
            <person name="Gonzalez-Escalona N."/>
            <person name="Allard M."/>
            <person name="Onderdonk A.B."/>
            <person name="Gerber G.K."/>
            <person name="Sonenshein A.L."/>
            <person name="Baliga N."/>
            <person name="Dupuy B."/>
            <person name="Bry L."/>
        </authorList>
    </citation>
    <scope>NUCLEOTIDE SEQUENCE [LARGE SCALE GENOMIC DNA]</scope>
    <source>
        <strain evidence="7 8">DSM 599</strain>
    </source>
</reference>
<dbReference type="PANTHER" id="PTHR46832">
    <property type="entry name" value="5'-METHYLTHIOADENOSINE/S-ADENOSYLHOMOCYSTEINE NUCLEOSIDASE"/>
    <property type="match status" value="1"/>
</dbReference>
<dbReference type="PANTHER" id="PTHR46832:SF1">
    <property type="entry name" value="5'-METHYLTHIOADENOSINE_S-ADENOSYLHOMOCYSTEINE NUCLEOSIDASE"/>
    <property type="match status" value="1"/>
</dbReference>
<name>A0ABS7L2V0_CLOSR</name>
<evidence type="ECO:0000313" key="7">
    <source>
        <dbReference type="EMBL" id="MBY0757147.1"/>
    </source>
</evidence>
<dbReference type="InterPro" id="IPR010049">
    <property type="entry name" value="MTA_SAH_Nsdase"/>
</dbReference>
<comment type="caution">
    <text evidence="7">The sequence shown here is derived from an EMBL/GenBank/DDBJ whole genome shotgun (WGS) entry which is preliminary data.</text>
</comment>
<dbReference type="NCBIfam" id="NF004079">
    <property type="entry name" value="PRK05584.1"/>
    <property type="match status" value="1"/>
</dbReference>
<evidence type="ECO:0000256" key="4">
    <source>
        <dbReference type="ARBA" id="ARBA00022801"/>
    </source>
</evidence>
<organism evidence="7 8">
    <name type="scientific">Clostridium sardiniense</name>
    <name type="common">Clostridium absonum</name>
    <dbReference type="NCBI Taxonomy" id="29369"/>
    <lineage>
        <taxon>Bacteria</taxon>
        <taxon>Bacillati</taxon>
        <taxon>Bacillota</taxon>
        <taxon>Clostridia</taxon>
        <taxon>Eubacteriales</taxon>
        <taxon>Clostridiaceae</taxon>
        <taxon>Clostridium</taxon>
    </lineage>
</organism>
<keyword evidence="7" id="KW-0326">Glycosidase</keyword>
<gene>
    <name evidence="7" type="ORF">K5V21_17080</name>
</gene>
<dbReference type="EMBL" id="JAIKTU010000017">
    <property type="protein sequence ID" value="MBY0757147.1"/>
    <property type="molecule type" value="Genomic_DNA"/>
</dbReference>
<keyword evidence="8" id="KW-1185">Reference proteome</keyword>
<dbReference type="InterPro" id="IPR000845">
    <property type="entry name" value="Nucleoside_phosphorylase_d"/>
</dbReference>
<dbReference type="Gene3D" id="3.40.50.1580">
    <property type="entry name" value="Nucleoside phosphorylase domain"/>
    <property type="match status" value="1"/>
</dbReference>
<dbReference type="Pfam" id="PF01048">
    <property type="entry name" value="PNP_UDP_1"/>
    <property type="match status" value="1"/>
</dbReference>
<evidence type="ECO:0000256" key="2">
    <source>
        <dbReference type="ARBA" id="ARBA00011974"/>
    </source>
</evidence>
<dbReference type="InterPro" id="IPR035994">
    <property type="entry name" value="Nucleoside_phosphorylase_sf"/>
</dbReference>
<dbReference type="GO" id="GO:0016829">
    <property type="term" value="F:lyase activity"/>
    <property type="evidence" value="ECO:0007669"/>
    <property type="project" value="UniProtKB-KW"/>
</dbReference>
<evidence type="ECO:0000313" key="8">
    <source>
        <dbReference type="Proteomes" id="UP001299068"/>
    </source>
</evidence>
<keyword evidence="7" id="KW-0456">Lyase</keyword>
<keyword evidence="4 7" id="KW-0378">Hydrolase</keyword>